<proteinExistence type="predicted"/>
<gene>
    <name evidence="5" type="ORF">METZ01_LOCUS65025</name>
</gene>
<feature type="region of interest" description="Disordered" evidence="3">
    <location>
        <begin position="290"/>
        <end position="336"/>
    </location>
</feature>
<evidence type="ECO:0000256" key="2">
    <source>
        <dbReference type="ARBA" id="ARBA00023033"/>
    </source>
</evidence>
<dbReference type="SUPFAM" id="SSF51679">
    <property type="entry name" value="Bacterial luciferase-like"/>
    <property type="match status" value="1"/>
</dbReference>
<dbReference type="PANTHER" id="PTHR30137:SF8">
    <property type="entry name" value="BLR5498 PROTEIN"/>
    <property type="match status" value="1"/>
</dbReference>
<dbReference type="InterPro" id="IPR011251">
    <property type="entry name" value="Luciferase-like_dom"/>
</dbReference>
<organism evidence="5">
    <name type="scientific">marine metagenome</name>
    <dbReference type="NCBI Taxonomy" id="408172"/>
    <lineage>
        <taxon>unclassified sequences</taxon>
        <taxon>metagenomes</taxon>
        <taxon>ecological metagenomes</taxon>
    </lineage>
</organism>
<evidence type="ECO:0000256" key="3">
    <source>
        <dbReference type="SAM" id="MobiDB-lite"/>
    </source>
</evidence>
<dbReference type="Gene3D" id="3.20.20.30">
    <property type="entry name" value="Luciferase-like domain"/>
    <property type="match status" value="1"/>
</dbReference>
<dbReference type="PANTHER" id="PTHR30137">
    <property type="entry name" value="LUCIFERASE-LIKE MONOOXYGENASE"/>
    <property type="match status" value="1"/>
</dbReference>
<evidence type="ECO:0000259" key="4">
    <source>
        <dbReference type="Pfam" id="PF00296"/>
    </source>
</evidence>
<dbReference type="GO" id="GO:0004497">
    <property type="term" value="F:monooxygenase activity"/>
    <property type="evidence" value="ECO:0007669"/>
    <property type="project" value="UniProtKB-KW"/>
</dbReference>
<dbReference type="EMBL" id="UINC01004148">
    <property type="protein sequence ID" value="SVA12171.1"/>
    <property type="molecule type" value="Genomic_DNA"/>
</dbReference>
<protein>
    <recommendedName>
        <fullName evidence="4">Luciferase-like domain-containing protein</fullName>
    </recommendedName>
</protein>
<reference evidence="5" key="1">
    <citation type="submission" date="2018-05" db="EMBL/GenBank/DDBJ databases">
        <authorList>
            <person name="Lanie J.A."/>
            <person name="Ng W.-L."/>
            <person name="Kazmierczak K.M."/>
            <person name="Andrzejewski T.M."/>
            <person name="Davidsen T.M."/>
            <person name="Wayne K.J."/>
            <person name="Tettelin H."/>
            <person name="Glass J.I."/>
            <person name="Rusch D."/>
            <person name="Podicherti R."/>
            <person name="Tsui H.-C.T."/>
            <person name="Winkler M.E."/>
        </authorList>
    </citation>
    <scope>NUCLEOTIDE SEQUENCE</scope>
</reference>
<dbReference type="GO" id="GO:0016705">
    <property type="term" value="F:oxidoreductase activity, acting on paired donors, with incorporation or reduction of molecular oxygen"/>
    <property type="evidence" value="ECO:0007669"/>
    <property type="project" value="InterPro"/>
</dbReference>
<dbReference type="Pfam" id="PF00296">
    <property type="entry name" value="Bac_luciferase"/>
    <property type="match status" value="1"/>
</dbReference>
<feature type="compositionally biased region" description="Basic and acidic residues" evidence="3">
    <location>
        <begin position="291"/>
        <end position="313"/>
    </location>
</feature>
<dbReference type="InterPro" id="IPR050766">
    <property type="entry name" value="Bact_Lucif_Oxidored"/>
</dbReference>
<sequence>MALQFGVFDHIEPVPGLGLQGTYNLRMEQIEVLDKAGYYAYHLAEHHTPAVHSLAPSQNVFLAAVSQRTSSIRFGPGICVLPLHHPVQLIEEFCMLDHLSGGRLEIGVGRGGVFEAFFWGQDADVESNYARYRETLAAVQNGLSHDVLTHQGEFYNFDELPMRLRPMQEPMPPFWYMRNVETAAMDGMNTIIVGGLDSFEANVTRYRSEWEKHQGAGALTAQGTEPKIGLVVHLLLADTDEEAMKQAEPAWEHYRWNLGTPRRLEAERRGLTQFQGAGMNPRPASIPVRELPQEERRDLDATLDGEGRLERQQRRQNLRGRVSDDGGGAGFGSVAGSPETIRRYMDEYVSTGANYFVGAFQWGDLNHEQAMRSIELFTNEVMPHYAG</sequence>
<accession>A0A381T9G2</accession>
<evidence type="ECO:0000256" key="1">
    <source>
        <dbReference type="ARBA" id="ARBA00023002"/>
    </source>
</evidence>
<dbReference type="AlphaFoldDB" id="A0A381T9G2"/>
<dbReference type="GO" id="GO:0005829">
    <property type="term" value="C:cytosol"/>
    <property type="evidence" value="ECO:0007669"/>
    <property type="project" value="TreeGrafter"/>
</dbReference>
<feature type="domain" description="Luciferase-like" evidence="4">
    <location>
        <begin position="4"/>
        <end position="354"/>
    </location>
</feature>
<keyword evidence="1" id="KW-0560">Oxidoreductase</keyword>
<evidence type="ECO:0000313" key="5">
    <source>
        <dbReference type="EMBL" id="SVA12171.1"/>
    </source>
</evidence>
<keyword evidence="2" id="KW-0503">Monooxygenase</keyword>
<dbReference type="InterPro" id="IPR036661">
    <property type="entry name" value="Luciferase-like_sf"/>
</dbReference>
<name>A0A381T9G2_9ZZZZ</name>